<comment type="caution">
    <text evidence="1">The sequence shown here is derived from an EMBL/GenBank/DDBJ whole genome shotgun (WGS) entry which is preliminary data.</text>
</comment>
<dbReference type="AlphaFoldDB" id="A0A371HUC1"/>
<organism evidence="1 2">
    <name type="scientific">Mucuna pruriens</name>
    <name type="common">Velvet bean</name>
    <name type="synonym">Dolichos pruriens</name>
    <dbReference type="NCBI Taxonomy" id="157652"/>
    <lineage>
        <taxon>Eukaryota</taxon>
        <taxon>Viridiplantae</taxon>
        <taxon>Streptophyta</taxon>
        <taxon>Embryophyta</taxon>
        <taxon>Tracheophyta</taxon>
        <taxon>Spermatophyta</taxon>
        <taxon>Magnoliopsida</taxon>
        <taxon>eudicotyledons</taxon>
        <taxon>Gunneridae</taxon>
        <taxon>Pentapetalae</taxon>
        <taxon>rosids</taxon>
        <taxon>fabids</taxon>
        <taxon>Fabales</taxon>
        <taxon>Fabaceae</taxon>
        <taxon>Papilionoideae</taxon>
        <taxon>50 kb inversion clade</taxon>
        <taxon>NPAAA clade</taxon>
        <taxon>indigoferoid/millettioid clade</taxon>
        <taxon>Phaseoleae</taxon>
        <taxon>Mucuna</taxon>
    </lineage>
</organism>
<proteinExistence type="predicted"/>
<feature type="non-terminal residue" evidence="1">
    <location>
        <position position="1"/>
    </location>
</feature>
<evidence type="ECO:0000313" key="2">
    <source>
        <dbReference type="Proteomes" id="UP000257109"/>
    </source>
</evidence>
<protein>
    <submittedName>
        <fullName evidence="1">Uncharacterized protein</fullName>
    </submittedName>
</protein>
<sequence>MDVTIRGHRLVHATDCRDGYTQWFHRIPHSFIIPPQEKEFYKVPRTQLITIPQFSTIDPHLTVVNT</sequence>
<reference evidence="1" key="1">
    <citation type="submission" date="2018-05" db="EMBL/GenBank/DDBJ databases">
        <title>Draft genome of Mucuna pruriens seed.</title>
        <authorList>
            <person name="Nnadi N.E."/>
            <person name="Vos R."/>
            <person name="Hasami M.H."/>
            <person name="Devisetty U.K."/>
            <person name="Aguiy J.C."/>
        </authorList>
    </citation>
    <scope>NUCLEOTIDE SEQUENCE [LARGE SCALE GENOMIC DNA]</scope>
    <source>
        <strain evidence="1">JCA_2017</strain>
    </source>
</reference>
<name>A0A371HUC1_MUCPR</name>
<accession>A0A371HUC1</accession>
<dbReference type="EMBL" id="QJKJ01001698">
    <property type="protein sequence ID" value="RDY06378.1"/>
    <property type="molecule type" value="Genomic_DNA"/>
</dbReference>
<evidence type="ECO:0000313" key="1">
    <source>
        <dbReference type="EMBL" id="RDY06378.1"/>
    </source>
</evidence>
<gene>
    <name evidence="1" type="ORF">CR513_09636</name>
</gene>
<keyword evidence="2" id="KW-1185">Reference proteome</keyword>
<dbReference type="Proteomes" id="UP000257109">
    <property type="component" value="Unassembled WGS sequence"/>
</dbReference>